<sequence length="113" mass="12311">MNFSLSNNQVCGLDDLSPQIKATTKIVSVPIADDVAGVGELAEEMKVLLDSPFNEDEAVLCEVNDAGGSSAQNLKVDIKEEKRPIKRSLIVDFESEDEDDFVPAYKIHKAGDE</sequence>
<dbReference type="EMBL" id="JASCZI010123208">
    <property type="protein sequence ID" value="MED6165197.1"/>
    <property type="molecule type" value="Genomic_DNA"/>
</dbReference>
<evidence type="ECO:0000313" key="1">
    <source>
        <dbReference type="EMBL" id="MED6165197.1"/>
    </source>
</evidence>
<comment type="caution">
    <text evidence="1">The sequence shown here is derived from an EMBL/GenBank/DDBJ whole genome shotgun (WGS) entry which is preliminary data.</text>
</comment>
<accession>A0ABU6UV59</accession>
<name>A0ABU6UV59_9FABA</name>
<reference evidence="1 2" key="1">
    <citation type="journal article" date="2023" name="Plants (Basel)">
        <title>Bridging the Gap: Combining Genomics and Transcriptomics Approaches to Understand Stylosanthes scabra, an Orphan Legume from the Brazilian Caatinga.</title>
        <authorList>
            <person name="Ferreira-Neto J.R.C."/>
            <person name="da Silva M.D."/>
            <person name="Binneck E."/>
            <person name="de Melo N.F."/>
            <person name="da Silva R.H."/>
            <person name="de Melo A.L.T.M."/>
            <person name="Pandolfi V."/>
            <person name="Bustamante F.O."/>
            <person name="Brasileiro-Vidal A.C."/>
            <person name="Benko-Iseppon A.M."/>
        </authorList>
    </citation>
    <scope>NUCLEOTIDE SEQUENCE [LARGE SCALE GENOMIC DNA]</scope>
    <source>
        <tissue evidence="1">Leaves</tissue>
    </source>
</reference>
<dbReference type="Proteomes" id="UP001341840">
    <property type="component" value="Unassembled WGS sequence"/>
</dbReference>
<protein>
    <submittedName>
        <fullName evidence="1">Uncharacterized protein</fullName>
    </submittedName>
</protein>
<proteinExistence type="predicted"/>
<organism evidence="1 2">
    <name type="scientific">Stylosanthes scabra</name>
    <dbReference type="NCBI Taxonomy" id="79078"/>
    <lineage>
        <taxon>Eukaryota</taxon>
        <taxon>Viridiplantae</taxon>
        <taxon>Streptophyta</taxon>
        <taxon>Embryophyta</taxon>
        <taxon>Tracheophyta</taxon>
        <taxon>Spermatophyta</taxon>
        <taxon>Magnoliopsida</taxon>
        <taxon>eudicotyledons</taxon>
        <taxon>Gunneridae</taxon>
        <taxon>Pentapetalae</taxon>
        <taxon>rosids</taxon>
        <taxon>fabids</taxon>
        <taxon>Fabales</taxon>
        <taxon>Fabaceae</taxon>
        <taxon>Papilionoideae</taxon>
        <taxon>50 kb inversion clade</taxon>
        <taxon>dalbergioids sensu lato</taxon>
        <taxon>Dalbergieae</taxon>
        <taxon>Pterocarpus clade</taxon>
        <taxon>Stylosanthes</taxon>
    </lineage>
</organism>
<evidence type="ECO:0000313" key="2">
    <source>
        <dbReference type="Proteomes" id="UP001341840"/>
    </source>
</evidence>
<keyword evidence="2" id="KW-1185">Reference proteome</keyword>
<gene>
    <name evidence="1" type="ORF">PIB30_097282</name>
</gene>